<evidence type="ECO:0000256" key="2">
    <source>
        <dbReference type="ARBA" id="ARBA00022737"/>
    </source>
</evidence>
<proteinExistence type="predicted"/>
<dbReference type="Proteomes" id="UP000176308">
    <property type="component" value="Unassembled WGS sequence"/>
</dbReference>
<dbReference type="Pfam" id="PF00132">
    <property type="entry name" value="Hexapep"/>
    <property type="match status" value="1"/>
</dbReference>
<organism evidence="3 4">
    <name type="scientific">Candidatus Staskawiczbacteria bacterium RIFCSPLOWO2_01_FULL_33_9</name>
    <dbReference type="NCBI Taxonomy" id="1802211"/>
    <lineage>
        <taxon>Bacteria</taxon>
        <taxon>Candidatus Staskawicziibacteriota</taxon>
    </lineage>
</organism>
<dbReference type="AlphaFoldDB" id="A0A1G2IAH7"/>
<keyword evidence="2" id="KW-0677">Repeat</keyword>
<evidence type="ECO:0000313" key="3">
    <source>
        <dbReference type="EMBL" id="OGZ71735.1"/>
    </source>
</evidence>
<evidence type="ECO:0000256" key="1">
    <source>
        <dbReference type="ARBA" id="ARBA00022679"/>
    </source>
</evidence>
<dbReference type="InterPro" id="IPR018357">
    <property type="entry name" value="Hexapep_transf_CS"/>
</dbReference>
<comment type="caution">
    <text evidence="3">The sequence shown here is derived from an EMBL/GenBank/DDBJ whole genome shotgun (WGS) entry which is preliminary data.</text>
</comment>
<dbReference type="SUPFAM" id="SSF51161">
    <property type="entry name" value="Trimeric LpxA-like enzymes"/>
    <property type="match status" value="1"/>
</dbReference>
<evidence type="ECO:0000313" key="4">
    <source>
        <dbReference type="Proteomes" id="UP000176308"/>
    </source>
</evidence>
<dbReference type="PANTHER" id="PTHR23416">
    <property type="entry name" value="SIALIC ACID SYNTHASE-RELATED"/>
    <property type="match status" value="1"/>
</dbReference>
<keyword evidence="1 3" id="KW-0808">Transferase</keyword>
<accession>A0A1G2IAH7</accession>
<dbReference type="InterPro" id="IPR001451">
    <property type="entry name" value="Hexapep"/>
</dbReference>
<reference evidence="3 4" key="1">
    <citation type="journal article" date="2016" name="Nat. Commun.">
        <title>Thousands of microbial genomes shed light on interconnected biogeochemical processes in an aquifer system.</title>
        <authorList>
            <person name="Anantharaman K."/>
            <person name="Brown C.T."/>
            <person name="Hug L.A."/>
            <person name="Sharon I."/>
            <person name="Castelle C.J."/>
            <person name="Probst A.J."/>
            <person name="Thomas B.C."/>
            <person name="Singh A."/>
            <person name="Wilkins M.J."/>
            <person name="Karaoz U."/>
            <person name="Brodie E.L."/>
            <person name="Williams K.H."/>
            <person name="Hubbard S.S."/>
            <person name="Banfield J.F."/>
        </authorList>
    </citation>
    <scope>NUCLEOTIDE SEQUENCE [LARGE SCALE GENOMIC DNA]</scope>
</reference>
<dbReference type="GO" id="GO:0016740">
    <property type="term" value="F:transferase activity"/>
    <property type="evidence" value="ECO:0007669"/>
    <property type="project" value="UniProtKB-KW"/>
</dbReference>
<dbReference type="InterPro" id="IPR051159">
    <property type="entry name" value="Hexapeptide_acetyltransf"/>
</dbReference>
<name>A0A1G2IAH7_9BACT</name>
<dbReference type="EMBL" id="MHOX01000001">
    <property type="protein sequence ID" value="OGZ71735.1"/>
    <property type="molecule type" value="Genomic_DNA"/>
</dbReference>
<sequence>MTETKFKKWKKPLIKEGKLTKYNWLVQGVKNLKLGNKTDIGAFTYIQAKSDVVIEDLVQIGSHCSIYSQSTIDNKKGKVILKKNCKIGTHSAIMPGVTVGENSIIGAFSFVNKNIPDNVVAFGVPAKVVKKLDNI</sequence>
<protein>
    <submittedName>
        <fullName evidence="3">Acetyltransferase</fullName>
    </submittedName>
</protein>
<dbReference type="PROSITE" id="PS00101">
    <property type="entry name" value="HEXAPEP_TRANSFERASES"/>
    <property type="match status" value="1"/>
</dbReference>
<dbReference type="CDD" id="cd04647">
    <property type="entry name" value="LbH_MAT_like"/>
    <property type="match status" value="1"/>
</dbReference>
<dbReference type="InterPro" id="IPR011004">
    <property type="entry name" value="Trimer_LpxA-like_sf"/>
</dbReference>
<dbReference type="Gene3D" id="2.160.10.10">
    <property type="entry name" value="Hexapeptide repeat proteins"/>
    <property type="match status" value="1"/>
</dbReference>
<gene>
    <name evidence="3" type="ORF">A2904_02145</name>
</gene>